<evidence type="ECO:0000313" key="2">
    <source>
        <dbReference type="EMBL" id="ABG04801.1"/>
    </source>
</evidence>
<dbReference type="SUPFAM" id="SSF51726">
    <property type="entry name" value="UROD/MetE-like"/>
    <property type="match status" value="1"/>
</dbReference>
<protein>
    <recommendedName>
        <fullName evidence="1">Uroporphyrinogen decarboxylase (URO-D) domain-containing protein</fullName>
    </recommendedName>
</protein>
<evidence type="ECO:0000259" key="1">
    <source>
        <dbReference type="Pfam" id="PF01208"/>
    </source>
</evidence>
<keyword evidence="3" id="KW-1185">Reference proteome</keyword>
<dbReference type="Pfam" id="PF01208">
    <property type="entry name" value="URO-D"/>
    <property type="match status" value="1"/>
</dbReference>
<name>Q1AUX7_RUBXD</name>
<dbReference type="InterPro" id="IPR000257">
    <property type="entry name" value="Uroporphyrinogen_deCOase"/>
</dbReference>
<dbReference type="Gene3D" id="3.20.20.210">
    <property type="match status" value="1"/>
</dbReference>
<feature type="domain" description="Uroporphyrinogen decarboxylase (URO-D)" evidence="1">
    <location>
        <begin position="16"/>
        <end position="139"/>
    </location>
</feature>
<dbReference type="Proteomes" id="UP000006637">
    <property type="component" value="Chromosome"/>
</dbReference>
<accession>Q1AUX7</accession>
<dbReference type="AlphaFoldDB" id="Q1AUX7"/>
<evidence type="ECO:0000313" key="3">
    <source>
        <dbReference type="Proteomes" id="UP000006637"/>
    </source>
</evidence>
<dbReference type="GO" id="GO:0004853">
    <property type="term" value="F:uroporphyrinogen decarboxylase activity"/>
    <property type="evidence" value="ECO:0007669"/>
    <property type="project" value="InterPro"/>
</dbReference>
<dbReference type="EMBL" id="CP000386">
    <property type="protein sequence ID" value="ABG04801.1"/>
    <property type="molecule type" value="Genomic_DNA"/>
</dbReference>
<reference evidence="2 3" key="1">
    <citation type="submission" date="2006-06" db="EMBL/GenBank/DDBJ databases">
        <title>Complete sequence of Rubrobacter xylanophilus DSM 9941.</title>
        <authorList>
            <consortium name="US DOE Joint Genome Institute"/>
            <person name="Copeland A."/>
            <person name="Lucas S."/>
            <person name="Lapidus A."/>
            <person name="Barry K."/>
            <person name="Detter J.C."/>
            <person name="Glavina del Rio T."/>
            <person name="Hammon N."/>
            <person name="Israni S."/>
            <person name="Dalin E."/>
            <person name="Tice H."/>
            <person name="Pitluck S."/>
            <person name="Munk A.C."/>
            <person name="Brettin T."/>
            <person name="Bruce D."/>
            <person name="Han C."/>
            <person name="Tapia R."/>
            <person name="Gilna P."/>
            <person name="Schmutz J."/>
            <person name="Larimer F."/>
            <person name="Land M."/>
            <person name="Hauser L."/>
            <person name="Kyrpides N."/>
            <person name="Lykidis A."/>
            <person name="da Costa M.S."/>
            <person name="Rainey F.A."/>
            <person name="Empadinhas N."/>
            <person name="Jolivet E."/>
            <person name="Battista J.R."/>
            <person name="Richardson P."/>
        </authorList>
    </citation>
    <scope>NUCLEOTIDE SEQUENCE [LARGE SCALE GENOMIC DNA]</scope>
    <source>
        <strain evidence="3">DSM 9941 / NBRC 16129 / PRD-1</strain>
    </source>
</reference>
<dbReference type="KEGG" id="rxy:Rxyl_1846"/>
<dbReference type="InterPro" id="IPR038071">
    <property type="entry name" value="UROD/MetE-like_sf"/>
</dbReference>
<dbReference type="eggNOG" id="COG0407">
    <property type="taxonomic scope" value="Bacteria"/>
</dbReference>
<sequence>MQSGATAQVLQTAVMGGTVQRPLLAPLVSAVAGEMQGLPPEEFLRDTTKLSNAIRDVVRSLNVDVAVAEFGTLWDAEAMGLPLDWSSGFPPEPKGDLPVPPSGDLANSGRGPVVIEAVRRLSALLGDRVVVSAGVTGPVRFSRLSGGKFSPVEAAEVVLPAVRLLCEAGARLIWVVEDEALPEDPDALASAMAPVWGSIAFYGGAGALHVTGSADGWKEFVVQGGPHITCFDPERSPELAIRFRDSGSFGLALPPGESPPVARELILTKRCFLLTNDGELSGRVAARDLHTTVSVLRSMAQF</sequence>
<dbReference type="HOGENOM" id="CLU_920960_0_0_11"/>
<gene>
    <name evidence="2" type="ordered locus">Rxyl_1846</name>
</gene>
<dbReference type="GO" id="GO:0006779">
    <property type="term" value="P:porphyrin-containing compound biosynthetic process"/>
    <property type="evidence" value="ECO:0007669"/>
    <property type="project" value="InterPro"/>
</dbReference>
<dbReference type="STRING" id="266117.Rxyl_1846"/>
<organism evidence="2 3">
    <name type="scientific">Rubrobacter xylanophilus (strain DSM 9941 / JCM 11954 / NBRC 16129 / PRD-1)</name>
    <dbReference type="NCBI Taxonomy" id="266117"/>
    <lineage>
        <taxon>Bacteria</taxon>
        <taxon>Bacillati</taxon>
        <taxon>Actinomycetota</taxon>
        <taxon>Rubrobacteria</taxon>
        <taxon>Rubrobacterales</taxon>
        <taxon>Rubrobacteraceae</taxon>
        <taxon>Rubrobacter</taxon>
    </lineage>
</organism>
<proteinExistence type="predicted"/>